<name>A0A8T0IL89_CERPU</name>
<organism evidence="1 2">
    <name type="scientific">Ceratodon purpureus</name>
    <name type="common">Fire moss</name>
    <name type="synonym">Dicranum purpureum</name>
    <dbReference type="NCBI Taxonomy" id="3225"/>
    <lineage>
        <taxon>Eukaryota</taxon>
        <taxon>Viridiplantae</taxon>
        <taxon>Streptophyta</taxon>
        <taxon>Embryophyta</taxon>
        <taxon>Bryophyta</taxon>
        <taxon>Bryophytina</taxon>
        <taxon>Bryopsida</taxon>
        <taxon>Dicranidae</taxon>
        <taxon>Pseudoditrichales</taxon>
        <taxon>Ditrichaceae</taxon>
        <taxon>Ceratodon</taxon>
    </lineage>
</organism>
<dbReference type="AlphaFoldDB" id="A0A8T0IL89"/>
<evidence type="ECO:0000313" key="2">
    <source>
        <dbReference type="Proteomes" id="UP000822688"/>
    </source>
</evidence>
<keyword evidence="2" id="KW-1185">Reference proteome</keyword>
<dbReference type="EMBL" id="CM026423">
    <property type="protein sequence ID" value="KAG0584556.1"/>
    <property type="molecule type" value="Genomic_DNA"/>
</dbReference>
<sequence length="222" mass="25771">MAQSGHDAMGSPTIAASSPVHGIVRYVPVFPDIDDLLSVPEDPWSGWLMLSNDEYWEDLENEWEENWRQIEWLTPYRSPILPNLSKLSSILQELASDIASLPHTAGKRSLRKGETWMPDEVVENNEKLLSTLAPFFKKHIENALEPILGPVASILRSEGEEEWKRQETLFALEERQLALRSEKIQLKRRRLGLSQRKRRSSSTKPLRRRIRLEHRLKFPCKK</sequence>
<comment type="caution">
    <text evidence="1">The sequence shown here is derived from an EMBL/GenBank/DDBJ whole genome shotgun (WGS) entry which is preliminary data.</text>
</comment>
<accession>A0A8T0IL89</accession>
<dbReference type="Proteomes" id="UP000822688">
    <property type="component" value="Chromosome 3"/>
</dbReference>
<evidence type="ECO:0000313" key="1">
    <source>
        <dbReference type="EMBL" id="KAG0584554.1"/>
    </source>
</evidence>
<proteinExistence type="predicted"/>
<protein>
    <submittedName>
        <fullName evidence="1">Uncharacterized protein</fullName>
    </submittedName>
</protein>
<dbReference type="EMBL" id="CM026423">
    <property type="protein sequence ID" value="KAG0584554.1"/>
    <property type="molecule type" value="Genomic_DNA"/>
</dbReference>
<reference evidence="1" key="1">
    <citation type="submission" date="2020-06" db="EMBL/GenBank/DDBJ databases">
        <title>WGS assembly of Ceratodon purpureus strain R40.</title>
        <authorList>
            <person name="Carey S.B."/>
            <person name="Jenkins J."/>
            <person name="Shu S."/>
            <person name="Lovell J.T."/>
            <person name="Sreedasyam A."/>
            <person name="Maumus F."/>
            <person name="Tiley G.P."/>
            <person name="Fernandez-Pozo N."/>
            <person name="Barry K."/>
            <person name="Chen C."/>
            <person name="Wang M."/>
            <person name="Lipzen A."/>
            <person name="Daum C."/>
            <person name="Saski C.A."/>
            <person name="Payton A.C."/>
            <person name="Mcbreen J.C."/>
            <person name="Conrad R.E."/>
            <person name="Kollar L.M."/>
            <person name="Olsson S."/>
            <person name="Huttunen S."/>
            <person name="Landis J.B."/>
            <person name="Wickett N.J."/>
            <person name="Johnson M.G."/>
            <person name="Rensing S.A."/>
            <person name="Grimwood J."/>
            <person name="Schmutz J."/>
            <person name="Mcdaniel S.F."/>
        </authorList>
    </citation>
    <scope>NUCLEOTIDE SEQUENCE</scope>
    <source>
        <strain evidence="1">R40</strain>
    </source>
</reference>
<dbReference type="EMBL" id="CM026423">
    <property type="protein sequence ID" value="KAG0584555.1"/>
    <property type="molecule type" value="Genomic_DNA"/>
</dbReference>
<gene>
    <name evidence="1" type="ORF">KC19_3G217500</name>
</gene>